<dbReference type="RefSeq" id="WP_146819740.1">
    <property type="nucleotide sequence ID" value="NZ_BJYK01000009.1"/>
</dbReference>
<reference evidence="2 3" key="1">
    <citation type="submission" date="2019-07" db="EMBL/GenBank/DDBJ databases">
        <title>Whole genome shotgun sequence of Actinotalea fermentans NBRC 105374.</title>
        <authorList>
            <person name="Hosoyama A."/>
            <person name="Uohara A."/>
            <person name="Ohji S."/>
            <person name="Ichikawa N."/>
        </authorList>
    </citation>
    <scope>NUCLEOTIDE SEQUENCE [LARGE SCALE GENOMIC DNA]</scope>
    <source>
        <strain evidence="2 3">NBRC 105374</strain>
    </source>
</reference>
<feature type="domain" description="Ferritin-like" evidence="1">
    <location>
        <begin position="14"/>
        <end position="192"/>
    </location>
</feature>
<comment type="caution">
    <text evidence="2">The sequence shown here is derived from an EMBL/GenBank/DDBJ whole genome shotgun (WGS) entry which is preliminary data.</text>
</comment>
<name>A0A511YZR2_9CELL</name>
<sequence length="228" mass="24044">MTATPGTGPADTAALAVLGLLANSDLAAVTRLAADAEVAPSVVDRIELCRLVGAAAERLGRIEARAGELGADLADVVAPFLGTFTDFDARTPPGSWWERLLKAHVGFGVEDDVARLLVRGLDDGDEATRALAQAAVDDDRHGALVVARVTEATAADPVLASRLALWGRRLVGEALGVVQRLVTDHPELRGLLERALADASPDQPLQQRLFAVLTAEHTRRMDRLGLTA</sequence>
<organism evidence="2 3">
    <name type="scientific">Actinotalea fermentans</name>
    <dbReference type="NCBI Taxonomy" id="43671"/>
    <lineage>
        <taxon>Bacteria</taxon>
        <taxon>Bacillati</taxon>
        <taxon>Actinomycetota</taxon>
        <taxon>Actinomycetes</taxon>
        <taxon>Micrococcales</taxon>
        <taxon>Cellulomonadaceae</taxon>
        <taxon>Actinotalea</taxon>
    </lineage>
</organism>
<accession>A0A511YZR2</accession>
<evidence type="ECO:0000259" key="1">
    <source>
        <dbReference type="Pfam" id="PF13794"/>
    </source>
</evidence>
<dbReference type="AlphaFoldDB" id="A0A511YZR2"/>
<dbReference type="Pfam" id="PF13794">
    <property type="entry name" value="MiaE_2"/>
    <property type="match status" value="1"/>
</dbReference>
<dbReference type="InterPro" id="IPR012347">
    <property type="entry name" value="Ferritin-like"/>
</dbReference>
<evidence type="ECO:0000313" key="2">
    <source>
        <dbReference type="EMBL" id="GEN80669.1"/>
    </source>
</evidence>
<proteinExistence type="predicted"/>
<evidence type="ECO:0000313" key="3">
    <source>
        <dbReference type="Proteomes" id="UP000321484"/>
    </source>
</evidence>
<dbReference type="InterPro" id="IPR059125">
    <property type="entry name" value="Ferritin_actino"/>
</dbReference>
<dbReference type="Gene3D" id="1.20.1260.10">
    <property type="match status" value="1"/>
</dbReference>
<protein>
    <recommendedName>
        <fullName evidence="1">Ferritin-like domain-containing protein</fullName>
    </recommendedName>
</protein>
<dbReference type="Proteomes" id="UP000321484">
    <property type="component" value="Unassembled WGS sequence"/>
</dbReference>
<keyword evidence="3" id="KW-1185">Reference proteome</keyword>
<dbReference type="OrthoDB" id="3728083at2"/>
<dbReference type="EMBL" id="BJYK01000009">
    <property type="protein sequence ID" value="GEN80669.1"/>
    <property type="molecule type" value="Genomic_DNA"/>
</dbReference>
<gene>
    <name evidence="2" type="ORF">AFE02nite_24030</name>
</gene>